<organism evidence="1 2">
    <name type="scientific">Thalassobacter stenotrophicus</name>
    <dbReference type="NCBI Taxonomy" id="266809"/>
    <lineage>
        <taxon>Bacteria</taxon>
        <taxon>Pseudomonadati</taxon>
        <taxon>Pseudomonadota</taxon>
        <taxon>Alphaproteobacteria</taxon>
        <taxon>Rhodobacterales</taxon>
        <taxon>Roseobacteraceae</taxon>
        <taxon>Thalassobacter</taxon>
    </lineage>
</organism>
<gene>
    <name evidence="1" type="ORF">THS5294_01824</name>
</gene>
<protein>
    <submittedName>
        <fullName evidence="1">Uncharacterized protein</fullName>
    </submittedName>
</protein>
<dbReference type="EMBL" id="CYRX01000026">
    <property type="protein sequence ID" value="CUH60529.1"/>
    <property type="molecule type" value="Genomic_DNA"/>
</dbReference>
<name>A0A0P1EZL7_9RHOB</name>
<accession>A0A0P1EZL7</accession>
<dbReference type="AlphaFoldDB" id="A0A0P1EZL7"/>
<evidence type="ECO:0000313" key="1">
    <source>
        <dbReference type="EMBL" id="CUH60529.1"/>
    </source>
</evidence>
<dbReference type="RefSeq" id="WP_038007429.1">
    <property type="nucleotide sequence ID" value="NZ_CP107618.1"/>
</dbReference>
<reference evidence="1 2" key="1">
    <citation type="submission" date="2015-09" db="EMBL/GenBank/DDBJ databases">
        <authorList>
            <consortium name="Swine Surveillance"/>
        </authorList>
    </citation>
    <scope>NUCLEOTIDE SEQUENCE [LARGE SCALE GENOMIC DNA]</scope>
    <source>
        <strain evidence="1 2">CECT 5294</strain>
    </source>
</reference>
<dbReference type="Proteomes" id="UP000051298">
    <property type="component" value="Unassembled WGS sequence"/>
</dbReference>
<dbReference type="eggNOG" id="ENOG503325Y">
    <property type="taxonomic scope" value="Bacteria"/>
</dbReference>
<dbReference type="STRING" id="266809.PM03_13360"/>
<proteinExistence type="predicted"/>
<evidence type="ECO:0000313" key="2">
    <source>
        <dbReference type="Proteomes" id="UP000051298"/>
    </source>
</evidence>
<sequence length="98" mass="11008">MGFFTRTTETAPCTVEISHKFESLHAHVKFNNGAVIFPGDEVQVQGPEIMAPYGEIVSEDRIATITRASGLERLWTRMTGDLEFMELCEFSFSEEAMS</sequence>